<dbReference type="RefSeq" id="XP_075111179.1">
    <property type="nucleotide sequence ID" value="XM_075255078.1"/>
</dbReference>
<reference evidence="2" key="2">
    <citation type="submission" date="2025-08" db="UniProtKB">
        <authorList>
            <consortium name="RefSeq"/>
        </authorList>
    </citation>
    <scope>IDENTIFICATION</scope>
    <source>
        <tissue evidence="2">Leaf</tissue>
    </source>
</reference>
<evidence type="ECO:0000313" key="2">
    <source>
        <dbReference type="RefSeq" id="XP_075111179.1"/>
    </source>
</evidence>
<dbReference type="Proteomes" id="UP000790787">
    <property type="component" value="Chromosome 6"/>
</dbReference>
<protein>
    <submittedName>
        <fullName evidence="2">Mitochondrial protein AtMg00860</fullName>
    </submittedName>
</protein>
<proteinExistence type="predicted"/>
<name>A0AC58UNV8_TOBAC</name>
<reference evidence="1" key="1">
    <citation type="journal article" date="2014" name="Nat. Commun.">
        <title>The tobacco genome sequence and its comparison with those of tomato and potato.</title>
        <authorList>
            <person name="Sierro N."/>
            <person name="Battey J.N."/>
            <person name="Ouadi S."/>
            <person name="Bakaher N."/>
            <person name="Bovet L."/>
            <person name="Willig A."/>
            <person name="Goepfert S."/>
            <person name="Peitsch M.C."/>
            <person name="Ivanov N.V."/>
        </authorList>
    </citation>
    <scope>NUCLEOTIDE SEQUENCE [LARGE SCALE GENOMIC DNA]</scope>
</reference>
<sequence length="248" mass="28546">MRLEDAYKIAFRTHLGYYEFNVMIFGLTNASATFQSLMNQVFQPFLRKFVLVFFDDILIYNLAERDHVTHLIAVFASLKEHSLFAKKSKCSFGQSKVEYLGHIITAEGASTDPSKIQAMLDWPRPNSVRALRVFLGLTGYCRKYIANYEIICRPLIDLLKRDAFKWNDEADLAFTTLKKAISSTLVLALPDYIKEFIVETYASQGGIGVVLMQEGRLITYFSKVLYQRHRGNSIYEKEYMDLLNAVDK</sequence>
<accession>A0AC58UNV8</accession>
<keyword evidence="1" id="KW-1185">Reference proteome</keyword>
<gene>
    <name evidence="2" type="primary">LOC142181677</name>
</gene>
<evidence type="ECO:0000313" key="1">
    <source>
        <dbReference type="Proteomes" id="UP000790787"/>
    </source>
</evidence>
<organism evidence="1 2">
    <name type="scientific">Nicotiana tabacum</name>
    <name type="common">Common tobacco</name>
    <dbReference type="NCBI Taxonomy" id="4097"/>
    <lineage>
        <taxon>Eukaryota</taxon>
        <taxon>Viridiplantae</taxon>
        <taxon>Streptophyta</taxon>
        <taxon>Embryophyta</taxon>
        <taxon>Tracheophyta</taxon>
        <taxon>Spermatophyta</taxon>
        <taxon>Magnoliopsida</taxon>
        <taxon>eudicotyledons</taxon>
        <taxon>Gunneridae</taxon>
        <taxon>Pentapetalae</taxon>
        <taxon>asterids</taxon>
        <taxon>lamiids</taxon>
        <taxon>Solanales</taxon>
        <taxon>Solanaceae</taxon>
        <taxon>Nicotianoideae</taxon>
        <taxon>Nicotianeae</taxon>
        <taxon>Nicotiana</taxon>
    </lineage>
</organism>